<evidence type="ECO:0000313" key="2">
    <source>
        <dbReference type="Proteomes" id="UP001418222"/>
    </source>
</evidence>
<evidence type="ECO:0000313" key="1">
    <source>
        <dbReference type="EMBL" id="KAK8923847.1"/>
    </source>
</evidence>
<protein>
    <recommendedName>
        <fullName evidence="3">Reverse transcriptase/retrotransposon-derived protein RNase H-like domain-containing protein</fullName>
    </recommendedName>
</protein>
<comment type="caution">
    <text evidence="1">The sequence shown here is derived from an EMBL/GenBank/DDBJ whole genome shotgun (WGS) entry which is preliminary data.</text>
</comment>
<reference evidence="1 2" key="1">
    <citation type="journal article" date="2022" name="Nat. Plants">
        <title>Genomes of leafy and leafless Platanthera orchids illuminate the evolution of mycoheterotrophy.</title>
        <authorList>
            <person name="Li M.H."/>
            <person name="Liu K.W."/>
            <person name="Li Z."/>
            <person name="Lu H.C."/>
            <person name="Ye Q.L."/>
            <person name="Zhang D."/>
            <person name="Wang J.Y."/>
            <person name="Li Y.F."/>
            <person name="Zhong Z.M."/>
            <person name="Liu X."/>
            <person name="Yu X."/>
            <person name="Liu D.K."/>
            <person name="Tu X.D."/>
            <person name="Liu B."/>
            <person name="Hao Y."/>
            <person name="Liao X.Y."/>
            <person name="Jiang Y.T."/>
            <person name="Sun W.H."/>
            <person name="Chen J."/>
            <person name="Chen Y.Q."/>
            <person name="Ai Y."/>
            <person name="Zhai J.W."/>
            <person name="Wu S.S."/>
            <person name="Zhou Z."/>
            <person name="Hsiao Y.Y."/>
            <person name="Wu W.L."/>
            <person name="Chen Y.Y."/>
            <person name="Lin Y.F."/>
            <person name="Hsu J.L."/>
            <person name="Li C.Y."/>
            <person name="Wang Z.W."/>
            <person name="Zhao X."/>
            <person name="Zhong W.Y."/>
            <person name="Ma X.K."/>
            <person name="Ma L."/>
            <person name="Huang J."/>
            <person name="Chen G.Z."/>
            <person name="Huang M.Z."/>
            <person name="Huang L."/>
            <person name="Peng D.H."/>
            <person name="Luo Y.B."/>
            <person name="Zou S.Q."/>
            <person name="Chen S.P."/>
            <person name="Lan S."/>
            <person name="Tsai W.C."/>
            <person name="Van de Peer Y."/>
            <person name="Liu Z.J."/>
        </authorList>
    </citation>
    <scope>NUCLEOTIDE SEQUENCE [LARGE SCALE GENOMIC DNA]</scope>
    <source>
        <strain evidence="1">Lor287</strain>
    </source>
</reference>
<keyword evidence="2" id="KW-1185">Reference proteome</keyword>
<dbReference type="Gene3D" id="3.30.70.270">
    <property type="match status" value="1"/>
</dbReference>
<organism evidence="1 2">
    <name type="scientific">Platanthera zijinensis</name>
    <dbReference type="NCBI Taxonomy" id="2320716"/>
    <lineage>
        <taxon>Eukaryota</taxon>
        <taxon>Viridiplantae</taxon>
        <taxon>Streptophyta</taxon>
        <taxon>Embryophyta</taxon>
        <taxon>Tracheophyta</taxon>
        <taxon>Spermatophyta</taxon>
        <taxon>Magnoliopsida</taxon>
        <taxon>Liliopsida</taxon>
        <taxon>Asparagales</taxon>
        <taxon>Orchidaceae</taxon>
        <taxon>Orchidoideae</taxon>
        <taxon>Orchideae</taxon>
        <taxon>Orchidinae</taxon>
        <taxon>Platanthera</taxon>
    </lineage>
</organism>
<dbReference type="SUPFAM" id="SSF56672">
    <property type="entry name" value="DNA/RNA polymerases"/>
    <property type="match status" value="1"/>
</dbReference>
<name>A0AAP0B1N5_9ASPA</name>
<dbReference type="EMBL" id="JBBWWQ010000017">
    <property type="protein sequence ID" value="KAK8923847.1"/>
    <property type="molecule type" value="Genomic_DNA"/>
</dbReference>
<proteinExistence type="predicted"/>
<accession>A0AAP0B1N5</accession>
<dbReference type="InterPro" id="IPR043502">
    <property type="entry name" value="DNA/RNA_pol_sf"/>
</dbReference>
<dbReference type="AlphaFoldDB" id="A0AAP0B1N5"/>
<dbReference type="Proteomes" id="UP001418222">
    <property type="component" value="Unassembled WGS sequence"/>
</dbReference>
<evidence type="ECO:0008006" key="3">
    <source>
        <dbReference type="Google" id="ProtNLM"/>
    </source>
</evidence>
<gene>
    <name evidence="1" type="ORF">KSP39_PZI019752</name>
</gene>
<sequence>MISLSREKASRSTYRIWWRPSPPEEVQNATQPDQVRLRCRKRKVLRSPPHSQGVEPNPNKVKVILEMASLDPKDVQRLTGRLACLSHFLSKAGEKCSPFFKTIRGNQKFEWPAEYEEAFRKLKQQLTQAPLLQGPQGDEDLLLYLGVGAEAVSSVLVREEGKK</sequence>
<dbReference type="InterPro" id="IPR043128">
    <property type="entry name" value="Rev_trsase/Diguanyl_cyclase"/>
</dbReference>